<dbReference type="CDD" id="cd05233">
    <property type="entry name" value="SDR_c"/>
    <property type="match status" value="1"/>
</dbReference>
<evidence type="ECO:0000313" key="1">
    <source>
        <dbReference type="EMBL" id="KIW35869.1"/>
    </source>
</evidence>
<dbReference type="HOGENOM" id="CLU_010194_2_10_1"/>
<gene>
    <name evidence="1" type="ORF">PV06_11804</name>
</gene>
<accession>A0A0D2DJG6</accession>
<keyword evidence="2" id="KW-1185">Reference proteome</keyword>
<dbReference type="GeneID" id="27363878"/>
<dbReference type="STRING" id="215243.A0A0D2DJG6"/>
<dbReference type="Pfam" id="PF00106">
    <property type="entry name" value="adh_short"/>
    <property type="match status" value="1"/>
</dbReference>
<dbReference type="SUPFAM" id="SSF51735">
    <property type="entry name" value="NAD(P)-binding Rossmann-fold domains"/>
    <property type="match status" value="1"/>
</dbReference>
<dbReference type="VEuPathDB" id="FungiDB:PV06_11804"/>
<protein>
    <submittedName>
        <fullName evidence="1">Uncharacterized protein</fullName>
    </submittedName>
</protein>
<dbReference type="InterPro" id="IPR002347">
    <property type="entry name" value="SDR_fam"/>
</dbReference>
<sequence>MTNMKLQLDGVALVTAAAGGIGRAVALQFVHDGCTSLVLSDLKAADLHETVAMALAVNANASVKAYPGDVTSEDFVKDLVGFVLQVFGRLDYVSNGVGTTGVPGPTHEMETASYDQVLDINTKSLWVCEREEIRSMMAQEPLDTSFGPARGAIVNVSSVMGILALPDCAPYIISKHGENSVITIELERAKFLLID</sequence>
<reference evidence="1 2" key="1">
    <citation type="submission" date="2015-01" db="EMBL/GenBank/DDBJ databases">
        <title>The Genome Sequence of Exophiala oligosperma CBS72588.</title>
        <authorList>
            <consortium name="The Broad Institute Genomics Platform"/>
            <person name="Cuomo C."/>
            <person name="de Hoog S."/>
            <person name="Gorbushina A."/>
            <person name="Stielow B."/>
            <person name="Teixiera M."/>
            <person name="Abouelleil A."/>
            <person name="Chapman S.B."/>
            <person name="Priest M."/>
            <person name="Young S.K."/>
            <person name="Wortman J."/>
            <person name="Nusbaum C."/>
            <person name="Birren B."/>
        </authorList>
    </citation>
    <scope>NUCLEOTIDE SEQUENCE [LARGE SCALE GENOMIC DNA]</scope>
    <source>
        <strain evidence="1 2">CBS 72588</strain>
    </source>
</reference>
<organism evidence="1 2">
    <name type="scientific">Exophiala oligosperma</name>
    <dbReference type="NCBI Taxonomy" id="215243"/>
    <lineage>
        <taxon>Eukaryota</taxon>
        <taxon>Fungi</taxon>
        <taxon>Dikarya</taxon>
        <taxon>Ascomycota</taxon>
        <taxon>Pezizomycotina</taxon>
        <taxon>Eurotiomycetes</taxon>
        <taxon>Chaetothyriomycetidae</taxon>
        <taxon>Chaetothyriales</taxon>
        <taxon>Herpotrichiellaceae</taxon>
        <taxon>Exophiala</taxon>
    </lineage>
</organism>
<evidence type="ECO:0000313" key="2">
    <source>
        <dbReference type="Proteomes" id="UP000053342"/>
    </source>
</evidence>
<dbReference type="PRINTS" id="PR00081">
    <property type="entry name" value="GDHRDH"/>
</dbReference>
<name>A0A0D2DJG6_9EURO</name>
<dbReference type="OrthoDB" id="47007at2759"/>
<proteinExistence type="predicted"/>
<dbReference type="PANTHER" id="PTHR42820">
    <property type="entry name" value="SHORT-CHAIN DEHYDROGENASE REDUCTASE"/>
    <property type="match status" value="1"/>
</dbReference>
<dbReference type="EMBL" id="KN847396">
    <property type="protein sequence ID" value="KIW35869.1"/>
    <property type="molecule type" value="Genomic_DNA"/>
</dbReference>
<dbReference type="RefSeq" id="XP_016256085.1">
    <property type="nucleotide sequence ID" value="XM_016413535.1"/>
</dbReference>
<dbReference type="Gene3D" id="3.40.50.720">
    <property type="entry name" value="NAD(P)-binding Rossmann-like Domain"/>
    <property type="match status" value="1"/>
</dbReference>
<dbReference type="AlphaFoldDB" id="A0A0D2DJG6"/>
<dbReference type="InterPro" id="IPR036291">
    <property type="entry name" value="NAD(P)-bd_dom_sf"/>
</dbReference>
<dbReference type="Proteomes" id="UP000053342">
    <property type="component" value="Unassembled WGS sequence"/>
</dbReference>
<dbReference type="PANTHER" id="PTHR42820:SF1">
    <property type="entry name" value="SHORT-CHAIN DEHYDROGENASE_REDUCTASE FAMILY PROTEIN"/>
    <property type="match status" value="1"/>
</dbReference>